<evidence type="ECO:0000313" key="1">
    <source>
        <dbReference type="EMBL" id="AMN81365.1"/>
    </source>
</evidence>
<accession>A0A127I3B5</accession>
<dbReference type="KEGG" id="pazo:AYR47_24970"/>
<gene>
    <name evidence="1" type="ORF">AYR47_24970</name>
</gene>
<sequence>MGLTDASVQSIFASMNSGKVIVGSDSALTYLVGLPVYVPYASHRIEHSAQGGAYFDQLLALTDEKSLCKTVSTGAIAAMTLIAGASLWHASKGVSEQSRRIASGLAAIARPAPKKGLEVPRLFSAYRTVAPGLKAQDMPAMIIRDFCASTFAWQCIRSPDARIHDLCGSLLVLTTAVDYVGAADDPGAKRAAYRLAASDGFTHLGGDSVRQALQDMVTACAFMKTKDVLVAASRHWGELGGFVEAAGGGITPDEFILARWWDAAMSPYHRMVMNSDGYDYLMNEAGAFDSFARCATVQRAIDNLIRYSEVVDFVADYSNEEFFNEAFVALSMGGVKALRGYGTSLSCVTDELLRCDCGEPGHDEAAEMSMGGCLWYLLLPRYQAWRQLRAFSAGEEGLASAFTLPPAGRRLQFATQILLPGKLLHGVSWQPLWRVMPSTERPILIAELTRRIVRRCLLIDVWRRECHDSLTAIAQPLLQQCDTLEDSADLRALFSHWHALFDACLQLSGTRVDSHQSLIDPFKSVLARLWGCIVACDELAGVDTEQLYVDCDAAVRRSYTLPVEVGLIVRRAFFGIATSAVELAGFNPYARLTDGIASQCEASGDE</sequence>
<protein>
    <submittedName>
        <fullName evidence="1">Uncharacterized protein</fullName>
    </submittedName>
</protein>
<dbReference type="AlphaFoldDB" id="A0A127I3B5"/>
<organism evidence="1 2">
    <name type="scientific">Pseudomonas azotoformans</name>
    <dbReference type="NCBI Taxonomy" id="47878"/>
    <lineage>
        <taxon>Bacteria</taxon>
        <taxon>Pseudomonadati</taxon>
        <taxon>Pseudomonadota</taxon>
        <taxon>Gammaproteobacteria</taxon>
        <taxon>Pseudomonadales</taxon>
        <taxon>Pseudomonadaceae</taxon>
        <taxon>Pseudomonas</taxon>
    </lineage>
</organism>
<name>A0A127I3B5_PSEAZ</name>
<dbReference type="Proteomes" id="UP000070516">
    <property type="component" value="Chromosome"/>
</dbReference>
<reference evidence="1 2" key="1">
    <citation type="submission" date="2016-02" db="EMBL/GenBank/DDBJ databases">
        <title>Complete genome sequence of Pseudomonas azotoformans S4.</title>
        <authorList>
            <person name="Fang Y."/>
            <person name="Wu L."/>
            <person name="Feng G."/>
        </authorList>
    </citation>
    <scope>NUCLEOTIDE SEQUENCE [LARGE SCALE GENOMIC DNA]</scope>
    <source>
        <strain evidence="1 2">S4</strain>
    </source>
</reference>
<dbReference type="EMBL" id="CP014546">
    <property type="protein sequence ID" value="AMN81365.1"/>
    <property type="molecule type" value="Genomic_DNA"/>
</dbReference>
<proteinExistence type="predicted"/>
<evidence type="ECO:0000313" key="2">
    <source>
        <dbReference type="Proteomes" id="UP000070516"/>
    </source>
</evidence>